<dbReference type="InterPro" id="IPR012337">
    <property type="entry name" value="RNaseH-like_sf"/>
</dbReference>
<dbReference type="SMART" id="SM00474">
    <property type="entry name" value="35EXOc"/>
    <property type="match status" value="1"/>
</dbReference>
<comment type="function">
    <text evidence="6">Exonuclease involved in the 3' processing of various precursor tRNAs. Initiates hydrolysis at the 3'-terminus of an RNA molecule and releases 5'-mononucleotides.</text>
</comment>
<dbReference type="InterPro" id="IPR002562">
    <property type="entry name" value="3'-5'_exonuclease_dom"/>
</dbReference>
<comment type="subcellular location">
    <subcellularLocation>
        <location evidence="6">Cytoplasm</location>
    </subcellularLocation>
</comment>
<dbReference type="GO" id="GO:0008408">
    <property type="term" value="F:3'-5' exonuclease activity"/>
    <property type="evidence" value="ECO:0007669"/>
    <property type="project" value="InterPro"/>
</dbReference>
<dbReference type="STRING" id="582402.Hbal_1910"/>
<dbReference type="AlphaFoldDB" id="C6XKM8"/>
<dbReference type="CDD" id="cd06142">
    <property type="entry name" value="RNaseD_exo"/>
    <property type="match status" value="1"/>
</dbReference>
<dbReference type="RefSeq" id="WP_015827745.1">
    <property type="nucleotide sequence ID" value="NC_012982.1"/>
</dbReference>
<evidence type="ECO:0000259" key="7">
    <source>
        <dbReference type="PROSITE" id="PS50967"/>
    </source>
</evidence>
<accession>C6XKM8</accession>
<dbReference type="InterPro" id="IPR006292">
    <property type="entry name" value="RNase_D"/>
</dbReference>
<dbReference type="InterPro" id="IPR036397">
    <property type="entry name" value="RNaseH_sf"/>
</dbReference>
<dbReference type="Gene3D" id="1.10.150.80">
    <property type="entry name" value="HRDC domain"/>
    <property type="match status" value="1"/>
</dbReference>
<keyword evidence="5 6" id="KW-0269">Exonuclease</keyword>
<name>C6XKM8_HIRBI</name>
<dbReference type="SUPFAM" id="SSF53098">
    <property type="entry name" value="Ribonuclease H-like"/>
    <property type="match status" value="1"/>
</dbReference>
<dbReference type="SUPFAM" id="SSF47819">
    <property type="entry name" value="HRDC-like"/>
    <property type="match status" value="2"/>
</dbReference>
<dbReference type="InterPro" id="IPR051086">
    <property type="entry name" value="RNase_D-like"/>
</dbReference>
<evidence type="ECO:0000256" key="1">
    <source>
        <dbReference type="ARBA" id="ARBA00022490"/>
    </source>
</evidence>
<sequence length="390" mass="43834">MPSNTRDELKLVADTDELIKACEELKKGEFIAVDTEFHRESTFWPKLCLIQAATLEFDCLIDPLSPNIDLAPFLDLMADTSRVKVFHAARQDMEIFTKLIGTPPAPIFDSQVAAMACGLGDSVSYENLVSQLLKARVDKSSQFTDWQRRPLTEKQLDYARGDVTHLRHCYVKLKAKLEKLGRMGWIEEETEILVNPDTYDTNPKNAWKRMKIRKPRKDYLALIASVSEWREKLAQELDKPRSRILKDDAVQEIAQQKPIDVNAMERLRAVPKGFAKSKHGQTLLEAINAAIADPDAYAPEIPKRPTNTQPPGAVGDLLKVLLKHVSEEADVAPRLIANAADIERIACDVEPDVQAMRGWRREVFGNLAIKLKQGKIAIAISDTGVKVFDV</sequence>
<feature type="domain" description="HRDC" evidence="7">
    <location>
        <begin position="216"/>
        <end position="297"/>
    </location>
</feature>
<evidence type="ECO:0000256" key="5">
    <source>
        <dbReference type="ARBA" id="ARBA00022839"/>
    </source>
</evidence>
<proteinExistence type="inferred from homology"/>
<comment type="cofactor">
    <cofactor evidence="6">
        <name>a divalent metal cation</name>
        <dbReference type="ChEBI" id="CHEBI:60240"/>
    </cofactor>
</comment>
<protein>
    <recommendedName>
        <fullName evidence="6">Ribonuclease D</fullName>
        <shortName evidence="6">RNase D</shortName>
        <ecNumber evidence="6">3.1.13.5</ecNumber>
    </recommendedName>
</protein>
<dbReference type="InterPro" id="IPR044876">
    <property type="entry name" value="HRDC_dom_sf"/>
</dbReference>
<dbReference type="PANTHER" id="PTHR47649:SF1">
    <property type="entry name" value="RIBONUCLEASE D"/>
    <property type="match status" value="1"/>
</dbReference>
<dbReference type="KEGG" id="hba:Hbal_1910"/>
<organism evidence="8 9">
    <name type="scientific">Hirschia baltica (strain ATCC 49814 / DSM 5838 / IFAM 1418)</name>
    <dbReference type="NCBI Taxonomy" id="582402"/>
    <lineage>
        <taxon>Bacteria</taxon>
        <taxon>Pseudomonadati</taxon>
        <taxon>Pseudomonadota</taxon>
        <taxon>Alphaproteobacteria</taxon>
        <taxon>Hyphomonadales</taxon>
        <taxon>Hyphomonadaceae</taxon>
        <taxon>Hirschia</taxon>
    </lineage>
</organism>
<dbReference type="Pfam" id="PF00570">
    <property type="entry name" value="HRDC"/>
    <property type="match status" value="1"/>
</dbReference>
<dbReference type="Proteomes" id="UP000002745">
    <property type="component" value="Chromosome"/>
</dbReference>
<dbReference type="PROSITE" id="PS50967">
    <property type="entry name" value="HRDC"/>
    <property type="match status" value="1"/>
</dbReference>
<dbReference type="EMBL" id="CP001678">
    <property type="protein sequence ID" value="ACT59595.1"/>
    <property type="molecule type" value="Genomic_DNA"/>
</dbReference>
<evidence type="ECO:0000256" key="2">
    <source>
        <dbReference type="ARBA" id="ARBA00022694"/>
    </source>
</evidence>
<evidence type="ECO:0000256" key="3">
    <source>
        <dbReference type="ARBA" id="ARBA00022722"/>
    </source>
</evidence>
<dbReference type="GO" id="GO:0042780">
    <property type="term" value="P:tRNA 3'-end processing"/>
    <property type="evidence" value="ECO:0007669"/>
    <property type="project" value="UniProtKB-UniRule"/>
</dbReference>
<dbReference type="Gene3D" id="3.30.420.10">
    <property type="entry name" value="Ribonuclease H-like superfamily/Ribonuclease H"/>
    <property type="match status" value="1"/>
</dbReference>
<keyword evidence="1 6" id="KW-0963">Cytoplasm</keyword>
<gene>
    <name evidence="6" type="primary">rnd</name>
    <name evidence="8" type="ordered locus">Hbal_1910</name>
</gene>
<comment type="similarity">
    <text evidence="6">Belongs to the RNase D family.</text>
</comment>
<dbReference type="InterPro" id="IPR010997">
    <property type="entry name" value="HRDC-like_sf"/>
</dbReference>
<keyword evidence="4 6" id="KW-0378">Hydrolase</keyword>
<dbReference type="GO" id="GO:0003676">
    <property type="term" value="F:nucleic acid binding"/>
    <property type="evidence" value="ECO:0007669"/>
    <property type="project" value="InterPro"/>
</dbReference>
<dbReference type="OrthoDB" id="9800549at2"/>
<dbReference type="eggNOG" id="COG0349">
    <property type="taxonomic scope" value="Bacteria"/>
</dbReference>
<dbReference type="GO" id="GO:0033890">
    <property type="term" value="F:ribonuclease D activity"/>
    <property type="evidence" value="ECO:0007669"/>
    <property type="project" value="UniProtKB-UniRule"/>
</dbReference>
<evidence type="ECO:0000256" key="4">
    <source>
        <dbReference type="ARBA" id="ARBA00022801"/>
    </source>
</evidence>
<dbReference type="Pfam" id="PF01612">
    <property type="entry name" value="DNA_pol_A_exo1"/>
    <property type="match status" value="1"/>
</dbReference>
<dbReference type="GO" id="GO:0000166">
    <property type="term" value="F:nucleotide binding"/>
    <property type="evidence" value="ECO:0007669"/>
    <property type="project" value="InterPro"/>
</dbReference>
<dbReference type="EC" id="3.1.13.5" evidence="6"/>
<dbReference type="InterPro" id="IPR002121">
    <property type="entry name" value="HRDC_dom"/>
</dbReference>
<keyword evidence="9" id="KW-1185">Reference proteome</keyword>
<evidence type="ECO:0000256" key="6">
    <source>
        <dbReference type="HAMAP-Rule" id="MF_01899"/>
    </source>
</evidence>
<keyword evidence="3 6" id="KW-0540">Nuclease</keyword>
<dbReference type="HAMAP" id="MF_01899">
    <property type="entry name" value="RNase_D"/>
    <property type="match status" value="1"/>
</dbReference>
<reference evidence="9" key="1">
    <citation type="journal article" date="2011" name="J. Bacteriol.">
        <title>Genome sequences of eight morphologically diverse alphaproteobacteria.</title>
        <authorList>
            <consortium name="US DOE Joint Genome Institute"/>
            <person name="Brown P.J."/>
            <person name="Kysela D.T."/>
            <person name="Buechlein A."/>
            <person name="Hemmerich C."/>
            <person name="Brun Y.V."/>
        </authorList>
    </citation>
    <scope>NUCLEOTIDE SEQUENCE [LARGE SCALE GENOMIC DNA]</scope>
    <source>
        <strain evidence="9">ATCC 49814 / DSM 5838 / IFAM 1418</strain>
    </source>
</reference>
<dbReference type="NCBIfam" id="TIGR01388">
    <property type="entry name" value="rnd"/>
    <property type="match status" value="1"/>
</dbReference>
<evidence type="ECO:0000313" key="9">
    <source>
        <dbReference type="Proteomes" id="UP000002745"/>
    </source>
</evidence>
<dbReference type="HOGENOM" id="CLU_042387_0_0_5"/>
<evidence type="ECO:0000313" key="8">
    <source>
        <dbReference type="EMBL" id="ACT59595.1"/>
    </source>
</evidence>
<keyword evidence="2 6" id="KW-0819">tRNA processing</keyword>
<dbReference type="PANTHER" id="PTHR47649">
    <property type="entry name" value="RIBONUCLEASE D"/>
    <property type="match status" value="1"/>
</dbReference>
<comment type="catalytic activity">
    <reaction evidence="6">
        <text>Exonucleolytic cleavage that removes extra residues from the 3'-terminus of tRNA to produce 5'-mononucleotides.</text>
        <dbReference type="EC" id="3.1.13.5"/>
    </reaction>
</comment>
<dbReference type="GO" id="GO:0005737">
    <property type="term" value="C:cytoplasm"/>
    <property type="evidence" value="ECO:0007669"/>
    <property type="project" value="UniProtKB-SubCell"/>
</dbReference>